<proteinExistence type="predicted"/>
<dbReference type="RefSeq" id="WP_127052151.1">
    <property type="nucleotide sequence ID" value="NZ_RSCM01000001.1"/>
</dbReference>
<protein>
    <recommendedName>
        <fullName evidence="3">DUF29 domain-containing protein</fullName>
    </recommendedName>
</protein>
<name>A0A433V1Q4_ANAVA</name>
<keyword evidence="2" id="KW-1185">Reference proteome</keyword>
<accession>A0A433V1Q4</accession>
<dbReference type="AlphaFoldDB" id="A0A433V1Q4"/>
<dbReference type="OrthoDB" id="5769308at2"/>
<dbReference type="Proteomes" id="UP000276103">
    <property type="component" value="Unassembled WGS sequence"/>
</dbReference>
<reference evidence="1 2" key="1">
    <citation type="journal article" date="2019" name="Genome Biol. Evol.">
        <title>Day and night: Metabolic profiles and evolutionary relationships of six axenic non-marine cyanobacteria.</title>
        <authorList>
            <person name="Will S.E."/>
            <person name="Henke P."/>
            <person name="Boedeker C."/>
            <person name="Huang S."/>
            <person name="Brinkmann H."/>
            <person name="Rohde M."/>
            <person name="Jarek M."/>
            <person name="Friedl T."/>
            <person name="Seufert S."/>
            <person name="Schumacher M."/>
            <person name="Overmann J."/>
            <person name="Neumann-Schaal M."/>
            <person name="Petersen J."/>
        </authorList>
    </citation>
    <scope>NUCLEOTIDE SEQUENCE [LARGE SCALE GENOMIC DNA]</scope>
    <source>
        <strain evidence="1 2">SAG 1403-4b</strain>
    </source>
</reference>
<sequence>MTVNTDLQSLYEIDENLWLEETIILLKEKRFQDLDLNNLIEELEALGKRDKNAVASLLEQIIRHLLLLHYWTEEYENNGNHWQTEVIGFRNQIERLLTNNLQNYLHSELEKIYRSALKYVKQKTRFKIDFPEDSPYTLEQLLDENYL</sequence>
<gene>
    <name evidence="1" type="ORF">DSM107003_06010</name>
</gene>
<dbReference type="EMBL" id="RSCM01000001">
    <property type="protein sequence ID" value="RUT00018.1"/>
    <property type="molecule type" value="Genomic_DNA"/>
</dbReference>
<dbReference type="PANTHER" id="PTHR34235">
    <property type="entry name" value="SLR1203 PROTEIN-RELATED"/>
    <property type="match status" value="1"/>
</dbReference>
<comment type="caution">
    <text evidence="1">The sequence shown here is derived from an EMBL/GenBank/DDBJ whole genome shotgun (WGS) entry which is preliminary data.</text>
</comment>
<evidence type="ECO:0008006" key="3">
    <source>
        <dbReference type="Google" id="ProtNLM"/>
    </source>
</evidence>
<dbReference type="Gene3D" id="1.20.1220.20">
    <property type="entry name" value="Uncharcterised protein PF01724"/>
    <property type="match status" value="1"/>
</dbReference>
<dbReference type="PANTHER" id="PTHR34235:SF3">
    <property type="entry name" value="SLR1203 PROTEIN"/>
    <property type="match status" value="1"/>
</dbReference>
<evidence type="ECO:0000313" key="1">
    <source>
        <dbReference type="EMBL" id="RUT00018.1"/>
    </source>
</evidence>
<evidence type="ECO:0000313" key="2">
    <source>
        <dbReference type="Proteomes" id="UP000276103"/>
    </source>
</evidence>
<dbReference type="Pfam" id="PF01724">
    <property type="entry name" value="DUF29"/>
    <property type="match status" value="1"/>
</dbReference>
<organism evidence="1 2">
    <name type="scientific">Trichormus variabilis SAG 1403-4b</name>
    <dbReference type="NCBI Taxonomy" id="447716"/>
    <lineage>
        <taxon>Bacteria</taxon>
        <taxon>Bacillati</taxon>
        <taxon>Cyanobacteriota</taxon>
        <taxon>Cyanophyceae</taxon>
        <taxon>Nostocales</taxon>
        <taxon>Nostocaceae</taxon>
        <taxon>Trichormus</taxon>
    </lineage>
</organism>
<dbReference type="InterPro" id="IPR002636">
    <property type="entry name" value="DUF29"/>
</dbReference>